<feature type="region of interest" description="Disordered" evidence="1">
    <location>
        <begin position="164"/>
        <end position="198"/>
    </location>
</feature>
<dbReference type="AlphaFoldDB" id="A0AA89BSY9"/>
<evidence type="ECO:0008006" key="4">
    <source>
        <dbReference type="Google" id="ProtNLM"/>
    </source>
</evidence>
<dbReference type="GO" id="GO:0031083">
    <property type="term" value="C:BLOC-1 complex"/>
    <property type="evidence" value="ECO:0007669"/>
    <property type="project" value="TreeGrafter"/>
</dbReference>
<feature type="compositionally biased region" description="Polar residues" evidence="1">
    <location>
        <begin position="31"/>
        <end position="40"/>
    </location>
</feature>
<feature type="compositionally biased region" description="Basic and acidic residues" evidence="1">
    <location>
        <begin position="164"/>
        <end position="189"/>
    </location>
</feature>
<name>A0AA89BSY9_PINIB</name>
<dbReference type="PANTHER" id="PTHR31328">
    <property type="entry name" value="BIOGENESIS OF LYSOSOME-RELATED ORGANELLES COMPLEX 1 SUBUNIT 6"/>
    <property type="match status" value="1"/>
</dbReference>
<dbReference type="Proteomes" id="UP001186944">
    <property type="component" value="Unassembled WGS sequence"/>
</dbReference>
<evidence type="ECO:0000313" key="2">
    <source>
        <dbReference type="EMBL" id="KAK3094500.1"/>
    </source>
</evidence>
<evidence type="ECO:0000313" key="3">
    <source>
        <dbReference type="Proteomes" id="UP001186944"/>
    </source>
</evidence>
<sequence>MSTDNQSEHQQDGKKDEGITPVERKDEETPETITEVPNSAKSEKDLEGTENTDIVEAENEELPEIDPAILERLSFGLLEKCLPSLQKAKSVLDDVLQNQGILIDSVQQENSKFDECKAMNELNETMIQAKKYHSKLVTLKKEMNNLTDKSFKLKKRALKLQQQKQKEELQRVHQQDRDQERERALEARVAKPQTSQPT</sequence>
<keyword evidence="3" id="KW-1185">Reference proteome</keyword>
<dbReference type="InterPro" id="IPR028119">
    <property type="entry name" value="Snapin/Pallidin/Snn1"/>
</dbReference>
<comment type="caution">
    <text evidence="2">The sequence shown here is derived from an EMBL/GenBank/DDBJ whole genome shotgun (WGS) entry which is preliminary data.</text>
</comment>
<feature type="region of interest" description="Disordered" evidence="1">
    <location>
        <begin position="1"/>
        <end position="51"/>
    </location>
</feature>
<organism evidence="2 3">
    <name type="scientific">Pinctada imbricata</name>
    <name type="common">Atlantic pearl-oyster</name>
    <name type="synonym">Pinctada martensii</name>
    <dbReference type="NCBI Taxonomy" id="66713"/>
    <lineage>
        <taxon>Eukaryota</taxon>
        <taxon>Metazoa</taxon>
        <taxon>Spiralia</taxon>
        <taxon>Lophotrochozoa</taxon>
        <taxon>Mollusca</taxon>
        <taxon>Bivalvia</taxon>
        <taxon>Autobranchia</taxon>
        <taxon>Pteriomorphia</taxon>
        <taxon>Pterioida</taxon>
        <taxon>Pterioidea</taxon>
        <taxon>Pteriidae</taxon>
        <taxon>Pinctada</taxon>
    </lineage>
</organism>
<proteinExistence type="predicted"/>
<evidence type="ECO:0000256" key="1">
    <source>
        <dbReference type="SAM" id="MobiDB-lite"/>
    </source>
</evidence>
<dbReference type="EMBL" id="VSWD01000008">
    <property type="protein sequence ID" value="KAK3094500.1"/>
    <property type="molecule type" value="Genomic_DNA"/>
</dbReference>
<gene>
    <name evidence="2" type="ORF">FSP39_002576</name>
</gene>
<accession>A0AA89BSY9</accession>
<dbReference type="PANTHER" id="PTHR31328:SF2">
    <property type="entry name" value="BIOGENESIS OF LYSOSOME-RELATED ORGANELLES COMPLEX 1 SUBUNIT 6"/>
    <property type="match status" value="1"/>
</dbReference>
<reference evidence="2" key="1">
    <citation type="submission" date="2019-08" db="EMBL/GenBank/DDBJ databases">
        <title>The improved chromosome-level genome for the pearl oyster Pinctada fucata martensii using PacBio sequencing and Hi-C.</title>
        <authorList>
            <person name="Zheng Z."/>
        </authorList>
    </citation>
    <scope>NUCLEOTIDE SEQUENCE</scope>
    <source>
        <strain evidence="2">ZZ-2019</strain>
        <tissue evidence="2">Adductor muscle</tissue>
    </source>
</reference>
<dbReference type="Pfam" id="PF14712">
    <property type="entry name" value="Snapin_Pallidin"/>
    <property type="match status" value="1"/>
</dbReference>
<protein>
    <recommendedName>
        <fullName evidence="4">BLOC-1 subunit 6</fullName>
    </recommendedName>
</protein>
<feature type="compositionally biased region" description="Basic and acidic residues" evidence="1">
    <location>
        <begin position="1"/>
        <end position="27"/>
    </location>
</feature>
<dbReference type="GO" id="GO:0030133">
    <property type="term" value="C:transport vesicle"/>
    <property type="evidence" value="ECO:0007669"/>
    <property type="project" value="TreeGrafter"/>
</dbReference>